<evidence type="ECO:0000256" key="7">
    <source>
        <dbReference type="ARBA" id="ARBA00023004"/>
    </source>
</evidence>
<comment type="cofactor">
    <cofactor evidence="1 9">
        <name>heme</name>
        <dbReference type="ChEBI" id="CHEBI:30413"/>
    </cofactor>
</comment>
<dbReference type="SUPFAM" id="SSF48264">
    <property type="entry name" value="Cytochrome P450"/>
    <property type="match status" value="1"/>
</dbReference>
<dbReference type="Pfam" id="PF00067">
    <property type="entry name" value="p450"/>
    <property type="match status" value="1"/>
</dbReference>
<keyword evidence="8" id="KW-0503">Monooxygenase</keyword>
<evidence type="ECO:0000256" key="6">
    <source>
        <dbReference type="ARBA" id="ARBA00023002"/>
    </source>
</evidence>
<sequence length="538" mass="60139">MAGLITILEVSLAILTVYIIKLYLRPTNSHSHLPLPPGPRPRPFIGNLLDLPTEYDWLHWAKHKPLYGPISSISVFGKTMILVHSATIAIDLFEKKSSVYSSRPTVVFAGQMCGWDGALPLQPYGPRFRAYRKNMSQIIGTKSAVSQFALLEEVETRKFLKRVMDNPDGLMWHVKKLAAAIILKISHGYTIEAEGNDPLVDLADEALTQFGLAMTPGVWLVDVMPFLRYIPSWFPGAGFKRTASIWSKKTNEFSNKPHAFVKRQMTNEIATPSYTSALLEKLEKANADAEEDFRIKWSAASLYGGGSDTSVAALYSFFLVMVLFPHVQARAQAEIDSVIGSANSDGPDRIPGLEDRDRLVYVNAVVKEVLRWHPVAPMGIPHVNVEDDVYDGYFIPKGSLVLANLWQMTHDPDVYHDPFEFKPERYLGDNPEPDSYLLVFGFGRRQVFICPGKELADTSMFLAICQTLAAFNITKPISPETSKPYTPEFHYQTGMVSHLKEYKCRITPRSERLSKLVNGVDEGIGSVAESDANILRGL</sequence>
<dbReference type="STRING" id="50990.A0A4Y7PY52"/>
<evidence type="ECO:0000313" key="11">
    <source>
        <dbReference type="Proteomes" id="UP000294933"/>
    </source>
</evidence>
<evidence type="ECO:0000256" key="3">
    <source>
        <dbReference type="ARBA" id="ARBA00010617"/>
    </source>
</evidence>
<comment type="pathway">
    <text evidence="2">Secondary metabolite biosynthesis.</text>
</comment>
<dbReference type="GO" id="GO:0005506">
    <property type="term" value="F:iron ion binding"/>
    <property type="evidence" value="ECO:0007669"/>
    <property type="project" value="InterPro"/>
</dbReference>
<dbReference type="GO" id="GO:0016705">
    <property type="term" value="F:oxidoreductase activity, acting on paired donors, with incorporation or reduction of molecular oxygen"/>
    <property type="evidence" value="ECO:0007669"/>
    <property type="project" value="InterPro"/>
</dbReference>
<comment type="similarity">
    <text evidence="3">Belongs to the cytochrome P450 family.</text>
</comment>
<keyword evidence="6" id="KW-0560">Oxidoreductase</keyword>
<name>A0A4Y7PY52_9AGAM</name>
<evidence type="ECO:0000256" key="4">
    <source>
        <dbReference type="ARBA" id="ARBA00022617"/>
    </source>
</evidence>
<dbReference type="EMBL" id="ML170191">
    <property type="protein sequence ID" value="TDL20075.1"/>
    <property type="molecule type" value="Genomic_DNA"/>
</dbReference>
<gene>
    <name evidence="10" type="ORF">BD410DRAFT_773266</name>
</gene>
<dbReference type="InterPro" id="IPR002401">
    <property type="entry name" value="Cyt_P450_E_grp-I"/>
</dbReference>
<keyword evidence="7 9" id="KW-0408">Iron</keyword>
<keyword evidence="5 9" id="KW-0479">Metal-binding</keyword>
<dbReference type="VEuPathDB" id="FungiDB:BD410DRAFT_773266"/>
<dbReference type="Gene3D" id="1.10.630.10">
    <property type="entry name" value="Cytochrome P450"/>
    <property type="match status" value="1"/>
</dbReference>
<evidence type="ECO:0000256" key="9">
    <source>
        <dbReference type="PIRSR" id="PIRSR602401-1"/>
    </source>
</evidence>
<evidence type="ECO:0000313" key="10">
    <source>
        <dbReference type="EMBL" id="TDL20075.1"/>
    </source>
</evidence>
<dbReference type="Proteomes" id="UP000294933">
    <property type="component" value="Unassembled WGS sequence"/>
</dbReference>
<keyword evidence="4 9" id="KW-0349">Heme</keyword>
<accession>A0A4Y7PY52</accession>
<dbReference type="OrthoDB" id="2789670at2759"/>
<dbReference type="PANTHER" id="PTHR46300">
    <property type="entry name" value="P450, PUTATIVE (EUROFUNG)-RELATED-RELATED"/>
    <property type="match status" value="1"/>
</dbReference>
<dbReference type="InterPro" id="IPR036396">
    <property type="entry name" value="Cyt_P450_sf"/>
</dbReference>
<dbReference type="PRINTS" id="PR00463">
    <property type="entry name" value="EP450I"/>
</dbReference>
<dbReference type="InterPro" id="IPR001128">
    <property type="entry name" value="Cyt_P450"/>
</dbReference>
<dbReference type="GO" id="GO:0020037">
    <property type="term" value="F:heme binding"/>
    <property type="evidence" value="ECO:0007669"/>
    <property type="project" value="InterPro"/>
</dbReference>
<dbReference type="PANTHER" id="PTHR46300:SF7">
    <property type="entry name" value="P450, PUTATIVE (EUROFUNG)-RELATED"/>
    <property type="match status" value="1"/>
</dbReference>
<evidence type="ECO:0000256" key="2">
    <source>
        <dbReference type="ARBA" id="ARBA00005179"/>
    </source>
</evidence>
<proteinExistence type="inferred from homology"/>
<protein>
    <submittedName>
        <fullName evidence="10">Cytochrome P450</fullName>
    </submittedName>
</protein>
<dbReference type="GO" id="GO:0004497">
    <property type="term" value="F:monooxygenase activity"/>
    <property type="evidence" value="ECO:0007669"/>
    <property type="project" value="UniProtKB-KW"/>
</dbReference>
<evidence type="ECO:0000256" key="8">
    <source>
        <dbReference type="ARBA" id="ARBA00023033"/>
    </source>
</evidence>
<evidence type="ECO:0000256" key="5">
    <source>
        <dbReference type="ARBA" id="ARBA00022723"/>
    </source>
</evidence>
<evidence type="ECO:0000256" key="1">
    <source>
        <dbReference type="ARBA" id="ARBA00001971"/>
    </source>
</evidence>
<dbReference type="AlphaFoldDB" id="A0A4Y7PY52"/>
<organism evidence="10 11">
    <name type="scientific">Rickenella mellea</name>
    <dbReference type="NCBI Taxonomy" id="50990"/>
    <lineage>
        <taxon>Eukaryota</taxon>
        <taxon>Fungi</taxon>
        <taxon>Dikarya</taxon>
        <taxon>Basidiomycota</taxon>
        <taxon>Agaricomycotina</taxon>
        <taxon>Agaricomycetes</taxon>
        <taxon>Hymenochaetales</taxon>
        <taxon>Rickenellaceae</taxon>
        <taxon>Rickenella</taxon>
    </lineage>
</organism>
<dbReference type="InterPro" id="IPR050364">
    <property type="entry name" value="Cytochrome_P450_fung"/>
</dbReference>
<feature type="binding site" description="axial binding residue" evidence="9">
    <location>
        <position position="450"/>
    </location>
    <ligand>
        <name>heme</name>
        <dbReference type="ChEBI" id="CHEBI:30413"/>
    </ligand>
    <ligandPart>
        <name>Fe</name>
        <dbReference type="ChEBI" id="CHEBI:18248"/>
    </ligandPart>
</feature>
<reference evidence="10 11" key="1">
    <citation type="submission" date="2018-06" db="EMBL/GenBank/DDBJ databases">
        <title>A transcriptomic atlas of mushroom development highlights an independent origin of complex multicellularity.</title>
        <authorList>
            <consortium name="DOE Joint Genome Institute"/>
            <person name="Krizsan K."/>
            <person name="Almasi E."/>
            <person name="Merenyi Z."/>
            <person name="Sahu N."/>
            <person name="Viragh M."/>
            <person name="Koszo T."/>
            <person name="Mondo S."/>
            <person name="Kiss B."/>
            <person name="Balint B."/>
            <person name="Kues U."/>
            <person name="Barry K."/>
            <person name="Hegedus J.C."/>
            <person name="Henrissat B."/>
            <person name="Johnson J."/>
            <person name="Lipzen A."/>
            <person name="Ohm R."/>
            <person name="Nagy I."/>
            <person name="Pangilinan J."/>
            <person name="Yan J."/>
            <person name="Xiong Y."/>
            <person name="Grigoriev I.V."/>
            <person name="Hibbett D.S."/>
            <person name="Nagy L.G."/>
        </authorList>
    </citation>
    <scope>NUCLEOTIDE SEQUENCE [LARGE SCALE GENOMIC DNA]</scope>
    <source>
        <strain evidence="10 11">SZMC22713</strain>
    </source>
</reference>
<dbReference type="CDD" id="cd11065">
    <property type="entry name" value="CYP64-like"/>
    <property type="match status" value="1"/>
</dbReference>
<keyword evidence="11" id="KW-1185">Reference proteome</keyword>